<organism evidence="3 4">
    <name type="scientific">Rhizobium dioscoreae</name>
    <dbReference type="NCBI Taxonomy" id="2653122"/>
    <lineage>
        <taxon>Bacteria</taxon>
        <taxon>Pseudomonadati</taxon>
        <taxon>Pseudomonadota</taxon>
        <taxon>Alphaproteobacteria</taxon>
        <taxon>Hyphomicrobiales</taxon>
        <taxon>Rhizobiaceae</taxon>
        <taxon>Rhizobium/Agrobacterium group</taxon>
        <taxon>Rhizobium</taxon>
    </lineage>
</organism>
<name>A0ABQ0Z6H5_9HYPH</name>
<dbReference type="EMBL" id="BLAJ01000004">
    <property type="protein sequence ID" value="GES51151.1"/>
    <property type="molecule type" value="Genomic_DNA"/>
</dbReference>
<dbReference type="Proteomes" id="UP000390335">
    <property type="component" value="Unassembled WGS sequence"/>
</dbReference>
<evidence type="ECO:0000256" key="1">
    <source>
        <dbReference type="SAM" id="MobiDB-lite"/>
    </source>
</evidence>
<feature type="region of interest" description="Disordered" evidence="1">
    <location>
        <begin position="1"/>
        <end position="115"/>
    </location>
</feature>
<reference evidence="3 4" key="1">
    <citation type="journal article" date="2020" name="Genome Biol. Evol.">
        <title>Rhizobium dioscoreae sp. nov., a plant growth-promoting bacterium isolated from yam (Dioscorea species).</title>
        <authorList>
            <person name="Ouyabe M."/>
            <person name="Tanaka N."/>
            <person name="Shiwa Y."/>
            <person name="Fujita N."/>
            <person name="Kikuno H."/>
            <person name="Babil P."/>
            <person name="Shiwachi H."/>
        </authorList>
    </citation>
    <scope>NUCLEOTIDE SEQUENCE [LARGE SCALE GENOMIC DNA]</scope>
    <source>
        <strain evidence="3 4">S-93</strain>
    </source>
</reference>
<gene>
    <name evidence="3" type="ORF">RsS93_37650</name>
</gene>
<feature type="compositionally biased region" description="Basic and acidic residues" evidence="1">
    <location>
        <begin position="38"/>
        <end position="72"/>
    </location>
</feature>
<proteinExistence type="predicted"/>
<dbReference type="RefSeq" id="WP_152093973.1">
    <property type="nucleotide sequence ID" value="NZ_BLAJ01000004.1"/>
</dbReference>
<dbReference type="Pfam" id="PF04972">
    <property type="entry name" value="BON"/>
    <property type="match status" value="1"/>
</dbReference>
<dbReference type="InterPro" id="IPR007055">
    <property type="entry name" value="BON_dom"/>
</dbReference>
<evidence type="ECO:0000313" key="4">
    <source>
        <dbReference type="Proteomes" id="UP000390335"/>
    </source>
</evidence>
<dbReference type="PROSITE" id="PS50914">
    <property type="entry name" value="BON"/>
    <property type="match status" value="1"/>
</dbReference>
<feature type="domain" description="BON" evidence="2">
    <location>
        <begin position="113"/>
        <end position="181"/>
    </location>
</feature>
<feature type="compositionally biased region" description="Basic and acidic residues" evidence="1">
    <location>
        <begin position="93"/>
        <end position="102"/>
    </location>
</feature>
<accession>A0ABQ0Z6H5</accession>
<feature type="compositionally biased region" description="Polar residues" evidence="1">
    <location>
        <begin position="79"/>
        <end position="89"/>
    </location>
</feature>
<protein>
    <recommendedName>
        <fullName evidence="2">BON domain-containing protein</fullName>
    </recommendedName>
</protein>
<evidence type="ECO:0000313" key="3">
    <source>
        <dbReference type="EMBL" id="GES51151.1"/>
    </source>
</evidence>
<evidence type="ECO:0000259" key="2">
    <source>
        <dbReference type="PROSITE" id="PS50914"/>
    </source>
</evidence>
<sequence length="183" mass="19930">MTEAKQQTRAKDSPDRGDIRTLQALDQAAGGSGDVAAEETRRHPSKEIRPEQGTDDARCEDSAESDRQREQTADEISVWISNVRTTSGSGEAGGDRISEDPSARTSTPTPERTDEEIRTEIEGRLKADQLLKEASIFVTVSRGRVVVEGSVENHEAKQRAEAISRQACGIIGHDSNLTVRKSS</sequence>
<keyword evidence="4" id="KW-1185">Reference proteome</keyword>
<dbReference type="Gene3D" id="3.30.1340.30">
    <property type="match status" value="1"/>
</dbReference>
<comment type="caution">
    <text evidence="3">The sequence shown here is derived from an EMBL/GenBank/DDBJ whole genome shotgun (WGS) entry which is preliminary data.</text>
</comment>
<feature type="compositionally biased region" description="Basic and acidic residues" evidence="1">
    <location>
        <begin position="9"/>
        <end position="19"/>
    </location>
</feature>